<evidence type="ECO:0000313" key="2">
    <source>
        <dbReference type="Proteomes" id="UP000324800"/>
    </source>
</evidence>
<dbReference type="AlphaFoldDB" id="A0A5J4T708"/>
<evidence type="ECO:0000313" key="1">
    <source>
        <dbReference type="EMBL" id="KAA6353762.1"/>
    </source>
</evidence>
<sequence>MKAIKEKSVYYEIIEETNDTYVTEFGVKPYGEGKRKQKLFNKSDVKVIELDSLPKKEKNYHSSKSTAPAKSKRPNYDFYINDVKTVLELTCSARSIQTVLLNSDVEEPEIVTSILSQANSKRGRISEKQIFIIAKFLCDNDININRQ</sequence>
<gene>
    <name evidence="1" type="ORF">EZS28_050711</name>
</gene>
<dbReference type="Proteomes" id="UP000324800">
    <property type="component" value="Unassembled WGS sequence"/>
</dbReference>
<dbReference type="EMBL" id="SNRW01037487">
    <property type="protein sequence ID" value="KAA6353762.1"/>
    <property type="molecule type" value="Genomic_DNA"/>
</dbReference>
<proteinExistence type="predicted"/>
<accession>A0A5J4T708</accession>
<comment type="caution">
    <text evidence="1">The sequence shown here is derived from an EMBL/GenBank/DDBJ whole genome shotgun (WGS) entry which is preliminary data.</text>
</comment>
<reference evidence="1 2" key="1">
    <citation type="submission" date="2019-03" db="EMBL/GenBank/DDBJ databases">
        <title>Single cell metagenomics reveals metabolic interactions within the superorganism composed of flagellate Streblomastix strix and complex community of Bacteroidetes bacteria on its surface.</title>
        <authorList>
            <person name="Treitli S.C."/>
            <person name="Kolisko M."/>
            <person name="Husnik F."/>
            <person name="Keeling P."/>
            <person name="Hampl V."/>
        </authorList>
    </citation>
    <scope>NUCLEOTIDE SEQUENCE [LARGE SCALE GENOMIC DNA]</scope>
    <source>
        <strain evidence="1">ST1C</strain>
    </source>
</reference>
<name>A0A5J4T708_9EUKA</name>
<organism evidence="1 2">
    <name type="scientific">Streblomastix strix</name>
    <dbReference type="NCBI Taxonomy" id="222440"/>
    <lineage>
        <taxon>Eukaryota</taxon>
        <taxon>Metamonada</taxon>
        <taxon>Preaxostyla</taxon>
        <taxon>Oxymonadida</taxon>
        <taxon>Streblomastigidae</taxon>
        <taxon>Streblomastix</taxon>
    </lineage>
</organism>
<feature type="non-terminal residue" evidence="1">
    <location>
        <position position="147"/>
    </location>
</feature>
<protein>
    <submittedName>
        <fullName evidence="1">Uncharacterized protein</fullName>
    </submittedName>
</protein>